<keyword evidence="1" id="KW-0472">Membrane</keyword>
<evidence type="ECO:0000313" key="2">
    <source>
        <dbReference type="EMBL" id="PTU73768.1"/>
    </source>
</evidence>
<evidence type="ECO:0000313" key="3">
    <source>
        <dbReference type="Proteomes" id="UP000244064"/>
    </source>
</evidence>
<feature type="transmembrane region" description="Helical" evidence="1">
    <location>
        <begin position="32"/>
        <end position="54"/>
    </location>
</feature>
<dbReference type="Proteomes" id="UP000244064">
    <property type="component" value="Unassembled WGS sequence"/>
</dbReference>
<gene>
    <name evidence="2" type="ORF">DBO85_15820</name>
</gene>
<evidence type="ECO:0000256" key="1">
    <source>
        <dbReference type="SAM" id="Phobius"/>
    </source>
</evidence>
<dbReference type="AlphaFoldDB" id="A0A2T5P7N7"/>
<name>A0A2T5P7N7_9PSED</name>
<dbReference type="RefSeq" id="WP_108108213.1">
    <property type="nucleotide sequence ID" value="NZ_QASN01000020.1"/>
</dbReference>
<keyword evidence="3" id="KW-1185">Reference proteome</keyword>
<comment type="caution">
    <text evidence="2">The sequence shown here is derived from an EMBL/GenBank/DDBJ whole genome shotgun (WGS) entry which is preliminary data.</text>
</comment>
<organism evidence="2 3">
    <name type="scientific">Pseudomonas mangrovi</name>
    <dbReference type="NCBI Taxonomy" id="2161748"/>
    <lineage>
        <taxon>Bacteria</taxon>
        <taxon>Pseudomonadati</taxon>
        <taxon>Pseudomonadota</taxon>
        <taxon>Gammaproteobacteria</taxon>
        <taxon>Pseudomonadales</taxon>
        <taxon>Pseudomonadaceae</taxon>
        <taxon>Pseudomonas</taxon>
    </lineage>
</organism>
<reference evidence="2 3" key="1">
    <citation type="submission" date="2018-04" db="EMBL/GenBank/DDBJ databases">
        <title>Pseudomonas sp. nov., isolated from mangrove soil.</title>
        <authorList>
            <person name="Chen C."/>
        </authorList>
    </citation>
    <scope>NUCLEOTIDE SEQUENCE [LARGE SCALE GENOMIC DNA]</scope>
    <source>
        <strain evidence="2 3">TC-11</strain>
    </source>
</reference>
<feature type="transmembrane region" description="Helical" evidence="1">
    <location>
        <begin position="74"/>
        <end position="92"/>
    </location>
</feature>
<keyword evidence="1" id="KW-1133">Transmembrane helix</keyword>
<dbReference type="EMBL" id="QASN01000020">
    <property type="protein sequence ID" value="PTU73768.1"/>
    <property type="molecule type" value="Genomic_DNA"/>
</dbReference>
<keyword evidence="1" id="KW-0812">Transmembrane</keyword>
<sequence length="93" mass="10127">MNRKNRFDAFKVALVVLVSSLLPQYLRDGEKVSFALVAGTVVAATVLGLAHLLFTTSIAKAQTQGPDQSPLKWYFSPVLFIGVGLAVVFLWFA</sequence>
<proteinExistence type="predicted"/>
<accession>A0A2T5P7N7</accession>
<protein>
    <submittedName>
        <fullName evidence="2">Uncharacterized protein</fullName>
    </submittedName>
</protein>